<dbReference type="EMBL" id="GL832963">
    <property type="protein sequence ID" value="EGD83453.1"/>
    <property type="molecule type" value="Genomic_DNA"/>
</dbReference>
<dbReference type="KEGG" id="sre:PTSG_04060"/>
<organism evidence="4">
    <name type="scientific">Salpingoeca rosetta (strain ATCC 50818 / BSB-021)</name>
    <dbReference type="NCBI Taxonomy" id="946362"/>
    <lineage>
        <taxon>Eukaryota</taxon>
        <taxon>Choanoflagellata</taxon>
        <taxon>Craspedida</taxon>
        <taxon>Salpingoecidae</taxon>
        <taxon>Salpingoeca</taxon>
    </lineage>
</organism>
<dbReference type="PANTHER" id="PTHR12480">
    <property type="entry name" value="ARGININE DEMETHYLASE AND LYSYL-HYDROXYLASE JMJD"/>
    <property type="match status" value="1"/>
</dbReference>
<evidence type="ECO:0000256" key="1">
    <source>
        <dbReference type="SAM" id="SignalP"/>
    </source>
</evidence>
<evidence type="ECO:0000259" key="2">
    <source>
        <dbReference type="PROSITE" id="PS51184"/>
    </source>
</evidence>
<dbReference type="AlphaFoldDB" id="F2U7N6"/>
<reference evidence="3" key="1">
    <citation type="submission" date="2009-08" db="EMBL/GenBank/DDBJ databases">
        <title>Annotation of Salpingoeca rosetta.</title>
        <authorList>
            <consortium name="The Broad Institute Genome Sequencing Platform"/>
            <person name="Russ C."/>
            <person name="Cuomo C."/>
            <person name="Burger G."/>
            <person name="Gray M.W."/>
            <person name="Holland P.W.H."/>
            <person name="King N."/>
            <person name="Lang F.B.F."/>
            <person name="Roger A.J."/>
            <person name="Ruiz-Trillo I."/>
            <person name="Young S.K."/>
            <person name="Zeng Q."/>
            <person name="Gargeya S."/>
            <person name="Alvarado L."/>
            <person name="Berlin A."/>
            <person name="Chapman S.B."/>
            <person name="Chen Z."/>
            <person name="Freedman E."/>
            <person name="Gellesch M."/>
            <person name="Goldberg J."/>
            <person name="Griggs A."/>
            <person name="Gujja S."/>
            <person name="Heilman E."/>
            <person name="Heiman D."/>
            <person name="Howarth C."/>
            <person name="Mehta T."/>
            <person name="Neiman D."/>
            <person name="Pearson M."/>
            <person name="Roberts A."/>
            <person name="Saif S."/>
            <person name="Shea T."/>
            <person name="Shenoy N."/>
            <person name="Sisk P."/>
            <person name="Stolte C."/>
            <person name="Sykes S."/>
            <person name="White J."/>
            <person name="Yandava C."/>
            <person name="Haas B."/>
            <person name="Nusbaum C."/>
            <person name="Birren B."/>
        </authorList>
    </citation>
    <scope>NUCLEOTIDE SEQUENCE [LARGE SCALE GENOMIC DNA]</scope>
    <source>
        <strain evidence="3">ATCC 50818</strain>
    </source>
</reference>
<accession>F2U7N6</accession>
<protein>
    <recommendedName>
        <fullName evidence="2">JmjC domain-containing protein</fullName>
    </recommendedName>
</protein>
<dbReference type="SUPFAM" id="SSF51197">
    <property type="entry name" value="Clavaminate synthase-like"/>
    <property type="match status" value="1"/>
</dbReference>
<dbReference type="Proteomes" id="UP000007799">
    <property type="component" value="Unassembled WGS sequence"/>
</dbReference>
<dbReference type="Pfam" id="PF02373">
    <property type="entry name" value="JmjC"/>
    <property type="match status" value="1"/>
</dbReference>
<dbReference type="PANTHER" id="PTHR12480:SF21">
    <property type="entry name" value="JMJC DOMAIN-CONTAINING PROTEIN 8"/>
    <property type="match status" value="1"/>
</dbReference>
<dbReference type="InterPro" id="IPR003347">
    <property type="entry name" value="JmjC_dom"/>
</dbReference>
<dbReference type="InParanoid" id="F2U7N6"/>
<evidence type="ECO:0000313" key="4">
    <source>
        <dbReference type="Proteomes" id="UP000007799"/>
    </source>
</evidence>
<dbReference type="Gene3D" id="2.60.120.650">
    <property type="entry name" value="Cupin"/>
    <property type="match status" value="1"/>
</dbReference>
<dbReference type="eggNOG" id="KOG2131">
    <property type="taxonomic scope" value="Eukaryota"/>
</dbReference>
<dbReference type="PROSITE" id="PS51184">
    <property type="entry name" value="JMJC"/>
    <property type="match status" value="1"/>
</dbReference>
<dbReference type="GO" id="GO:0000987">
    <property type="term" value="F:cis-regulatory region sequence-specific DNA binding"/>
    <property type="evidence" value="ECO:0007669"/>
    <property type="project" value="TreeGrafter"/>
</dbReference>
<name>F2U7N6_SALR5</name>
<feature type="chain" id="PRO_5003290802" description="JmjC domain-containing protein" evidence="1">
    <location>
        <begin position="27"/>
        <end position="275"/>
    </location>
</feature>
<dbReference type="GO" id="GO:0005634">
    <property type="term" value="C:nucleus"/>
    <property type="evidence" value="ECO:0007669"/>
    <property type="project" value="TreeGrafter"/>
</dbReference>
<feature type="signal peptide" evidence="1">
    <location>
        <begin position="1"/>
        <end position="26"/>
    </location>
</feature>
<dbReference type="InterPro" id="IPR050910">
    <property type="entry name" value="JMJD6_ArgDemeth/LysHydrox"/>
</dbReference>
<dbReference type="GeneID" id="16075535"/>
<proteinExistence type="predicted"/>
<dbReference type="OrthoDB" id="438164at2759"/>
<keyword evidence="4" id="KW-1185">Reference proteome</keyword>
<dbReference type="OMA" id="KEPHFHP"/>
<gene>
    <name evidence="3" type="ORF">PTSG_04060</name>
</gene>
<sequence length="275" mass="31639">MWLHRGMAVLLVVALSLLLPVGAGEASNDVQGVDAATWATPPVHHEPLYSSRCNIPKLYTKEEWEAYQAQGRTDPVILVGFKDNSYFQSVCTKQNLLQQYGNTSVVLSSANTHSYKKNTLVFREYLEHLVRPRTMDDVAGDTWYFFGNNDYDKSWTNFTQHYHRPDYTYTREPFFSFGIGGSGSGVPFHTHGAVFAEVLHGAKRWFLAPPEVTPRFSPDETSYRWLHLVWPTYSQQEKDLILECTLYPNEVLWIDAQWWHMTLNIGDTVFISTFI</sequence>
<dbReference type="FunCoup" id="F2U7N6">
    <property type="interactions" value="527"/>
</dbReference>
<evidence type="ECO:0000313" key="3">
    <source>
        <dbReference type="EMBL" id="EGD83453.1"/>
    </source>
</evidence>
<feature type="domain" description="JmjC" evidence="2">
    <location>
        <begin position="143"/>
        <end position="275"/>
    </location>
</feature>
<keyword evidence="1" id="KW-0732">Signal</keyword>
<dbReference type="RefSeq" id="XP_004994957.1">
    <property type="nucleotide sequence ID" value="XM_004994900.1"/>
</dbReference>